<dbReference type="Gene3D" id="1.10.10.10">
    <property type="entry name" value="Winged helix-like DNA-binding domain superfamily/Winged helix DNA-binding domain"/>
    <property type="match status" value="1"/>
</dbReference>
<dbReference type="GO" id="GO:0008270">
    <property type="term" value="F:zinc ion binding"/>
    <property type="evidence" value="ECO:0007669"/>
    <property type="project" value="TreeGrafter"/>
</dbReference>
<organism evidence="14 15">
    <name type="scientific">Nitrolancea hollandica Lb</name>
    <dbReference type="NCBI Taxonomy" id="1129897"/>
    <lineage>
        <taxon>Bacteria</taxon>
        <taxon>Pseudomonadati</taxon>
        <taxon>Thermomicrobiota</taxon>
        <taxon>Thermomicrobia</taxon>
        <taxon>Sphaerobacterales</taxon>
        <taxon>Sphaerobacterineae</taxon>
        <taxon>Sphaerobacteraceae</taxon>
        <taxon>Nitrolancea</taxon>
    </lineage>
</organism>
<dbReference type="AlphaFoldDB" id="I4EJZ6"/>
<feature type="binding site" evidence="12">
    <location>
        <position position="138"/>
    </location>
    <ligand>
        <name>Zn(2+)</name>
        <dbReference type="ChEBI" id="CHEBI:29105"/>
    </ligand>
</feature>
<dbReference type="Pfam" id="PF01475">
    <property type="entry name" value="FUR"/>
    <property type="match status" value="1"/>
</dbReference>
<feature type="binding site" evidence="12">
    <location>
        <position position="135"/>
    </location>
    <ligand>
        <name>Zn(2+)</name>
        <dbReference type="ChEBI" id="CHEBI:29105"/>
    </ligand>
</feature>
<dbReference type="OrthoDB" id="8659436at2"/>
<evidence type="ECO:0000256" key="5">
    <source>
        <dbReference type="ARBA" id="ARBA00022490"/>
    </source>
</evidence>
<protein>
    <recommendedName>
        <fullName evidence="4">Ferric uptake regulation protein</fullName>
    </recommendedName>
</protein>
<keyword evidence="10" id="KW-0238">DNA-binding</keyword>
<evidence type="ECO:0000256" key="7">
    <source>
        <dbReference type="ARBA" id="ARBA00022723"/>
    </source>
</evidence>
<dbReference type="Gene3D" id="3.30.1490.190">
    <property type="match status" value="1"/>
</dbReference>
<feature type="binding site" evidence="13">
    <location>
        <position position="127"/>
    </location>
    <ligand>
        <name>Fe cation</name>
        <dbReference type="ChEBI" id="CHEBI:24875"/>
    </ligand>
</feature>
<evidence type="ECO:0000256" key="3">
    <source>
        <dbReference type="ARBA" id="ARBA00011738"/>
    </source>
</evidence>
<feature type="binding site" evidence="12">
    <location>
        <position position="95"/>
    </location>
    <ligand>
        <name>Zn(2+)</name>
        <dbReference type="ChEBI" id="CHEBI:29105"/>
    </ligand>
</feature>
<sequence>MTIESRTLDRLRDLGLRITEPRREVVQAVCRESGPFTADELFDHLRLSGSSVGRATVFRTLDLLAGLRVLDRVHQPDGHHGYVLIGPGHRHHLVCSECGSVVEFQGCNVDKFVGELASQTDFRIEGHWLEIFGICATCQV</sequence>
<keyword evidence="5" id="KW-0963">Cytoplasm</keyword>
<comment type="caution">
    <text evidence="14">The sequence shown here is derived from an EMBL/GenBank/DDBJ whole genome shotgun (WGS) entry which is preliminary data.</text>
</comment>
<dbReference type="GO" id="GO:0000976">
    <property type="term" value="F:transcription cis-regulatory region binding"/>
    <property type="evidence" value="ECO:0007669"/>
    <property type="project" value="TreeGrafter"/>
</dbReference>
<evidence type="ECO:0000256" key="6">
    <source>
        <dbReference type="ARBA" id="ARBA00022491"/>
    </source>
</evidence>
<dbReference type="SUPFAM" id="SSF46785">
    <property type="entry name" value="Winged helix' DNA-binding domain"/>
    <property type="match status" value="1"/>
</dbReference>
<dbReference type="CDD" id="cd07153">
    <property type="entry name" value="Fur_like"/>
    <property type="match status" value="1"/>
</dbReference>
<dbReference type="GO" id="GO:1900376">
    <property type="term" value="P:regulation of secondary metabolite biosynthetic process"/>
    <property type="evidence" value="ECO:0007669"/>
    <property type="project" value="TreeGrafter"/>
</dbReference>
<dbReference type="PANTHER" id="PTHR33202:SF2">
    <property type="entry name" value="FERRIC UPTAKE REGULATION PROTEIN"/>
    <property type="match status" value="1"/>
</dbReference>
<comment type="subcellular location">
    <subcellularLocation>
        <location evidence="1">Cytoplasm</location>
    </subcellularLocation>
</comment>
<feature type="binding site" evidence="12">
    <location>
        <position position="98"/>
    </location>
    <ligand>
        <name>Zn(2+)</name>
        <dbReference type="ChEBI" id="CHEBI:29105"/>
    </ligand>
</feature>
<feature type="binding site" evidence="13">
    <location>
        <position position="89"/>
    </location>
    <ligand>
        <name>Fe cation</name>
        <dbReference type="ChEBI" id="CHEBI:24875"/>
    </ligand>
</feature>
<comment type="cofactor">
    <cofactor evidence="12">
        <name>Zn(2+)</name>
        <dbReference type="ChEBI" id="CHEBI:29105"/>
    </cofactor>
    <text evidence="12">Binds 1 zinc ion per subunit.</text>
</comment>
<accession>I4EJZ6</accession>
<dbReference type="EMBL" id="CAGS01000372">
    <property type="protein sequence ID" value="CCF85008.1"/>
    <property type="molecule type" value="Genomic_DNA"/>
</dbReference>
<evidence type="ECO:0000256" key="1">
    <source>
        <dbReference type="ARBA" id="ARBA00004496"/>
    </source>
</evidence>
<dbReference type="GO" id="GO:0005829">
    <property type="term" value="C:cytosol"/>
    <property type="evidence" value="ECO:0007669"/>
    <property type="project" value="TreeGrafter"/>
</dbReference>
<dbReference type="InterPro" id="IPR036388">
    <property type="entry name" value="WH-like_DNA-bd_sf"/>
</dbReference>
<dbReference type="InterPro" id="IPR002481">
    <property type="entry name" value="FUR"/>
</dbReference>
<keyword evidence="8 12" id="KW-0862">Zinc</keyword>
<dbReference type="Proteomes" id="UP000004221">
    <property type="component" value="Unassembled WGS sequence"/>
</dbReference>
<keyword evidence="9" id="KW-0805">Transcription regulation</keyword>
<evidence type="ECO:0000313" key="14">
    <source>
        <dbReference type="EMBL" id="CCF85008.1"/>
    </source>
</evidence>
<comment type="subunit">
    <text evidence="3">Homodimer.</text>
</comment>
<evidence type="ECO:0000256" key="11">
    <source>
        <dbReference type="ARBA" id="ARBA00023163"/>
    </source>
</evidence>
<gene>
    <name evidence="14" type="ORF">NITHO_4330003</name>
</gene>
<keyword evidence="13" id="KW-0408">Iron</keyword>
<comment type="cofactor">
    <cofactor evidence="13">
        <name>Mn(2+)</name>
        <dbReference type="ChEBI" id="CHEBI:29035"/>
    </cofactor>
    <cofactor evidence="13">
        <name>Fe(2+)</name>
        <dbReference type="ChEBI" id="CHEBI:29033"/>
    </cofactor>
    <text evidence="13">Binds 1 Mn(2+) or Fe(2+) ion per subunit.</text>
</comment>
<dbReference type="PANTHER" id="PTHR33202">
    <property type="entry name" value="ZINC UPTAKE REGULATION PROTEIN"/>
    <property type="match status" value="1"/>
</dbReference>
<dbReference type="InterPro" id="IPR036390">
    <property type="entry name" value="WH_DNA-bd_sf"/>
</dbReference>
<dbReference type="GO" id="GO:0003700">
    <property type="term" value="F:DNA-binding transcription factor activity"/>
    <property type="evidence" value="ECO:0007669"/>
    <property type="project" value="InterPro"/>
</dbReference>
<name>I4EJZ6_9BACT</name>
<dbReference type="GO" id="GO:0045892">
    <property type="term" value="P:negative regulation of DNA-templated transcription"/>
    <property type="evidence" value="ECO:0007669"/>
    <property type="project" value="TreeGrafter"/>
</dbReference>
<keyword evidence="6" id="KW-0678">Repressor</keyword>
<evidence type="ECO:0000256" key="2">
    <source>
        <dbReference type="ARBA" id="ARBA00007957"/>
    </source>
</evidence>
<keyword evidence="15" id="KW-1185">Reference proteome</keyword>
<evidence type="ECO:0000256" key="9">
    <source>
        <dbReference type="ARBA" id="ARBA00023015"/>
    </source>
</evidence>
<evidence type="ECO:0000256" key="10">
    <source>
        <dbReference type="ARBA" id="ARBA00023125"/>
    </source>
</evidence>
<dbReference type="RefSeq" id="WP_008479613.1">
    <property type="nucleotide sequence ID" value="NZ_CAGS01000372.1"/>
</dbReference>
<proteinExistence type="inferred from homology"/>
<evidence type="ECO:0000256" key="12">
    <source>
        <dbReference type="PIRSR" id="PIRSR602481-1"/>
    </source>
</evidence>
<keyword evidence="7 12" id="KW-0479">Metal-binding</keyword>
<evidence type="ECO:0000256" key="8">
    <source>
        <dbReference type="ARBA" id="ARBA00022833"/>
    </source>
</evidence>
<reference evidence="14 15" key="1">
    <citation type="journal article" date="2012" name="ISME J.">
        <title>Nitrification expanded: discovery, physiology and genomics of a nitrite-oxidizing bacterium from the phylum Chloroflexi.</title>
        <authorList>
            <person name="Sorokin D.Y."/>
            <person name="Lucker S."/>
            <person name="Vejmelkova D."/>
            <person name="Kostrikina N.A."/>
            <person name="Kleerebezem R."/>
            <person name="Rijpstra W.I."/>
            <person name="Damste J.S."/>
            <person name="Le Paslier D."/>
            <person name="Muyzer G."/>
            <person name="Wagner M."/>
            <person name="van Loosdrecht M.C."/>
            <person name="Daims H."/>
        </authorList>
    </citation>
    <scope>NUCLEOTIDE SEQUENCE [LARGE SCALE GENOMIC DNA]</scope>
    <source>
        <strain evidence="15">none</strain>
    </source>
</reference>
<comment type="similarity">
    <text evidence="2">Belongs to the Fur family.</text>
</comment>
<evidence type="ECO:0000313" key="15">
    <source>
        <dbReference type="Proteomes" id="UP000004221"/>
    </source>
</evidence>
<dbReference type="InterPro" id="IPR043135">
    <property type="entry name" value="Fur_C"/>
</dbReference>
<keyword evidence="11" id="KW-0804">Transcription</keyword>
<evidence type="ECO:0000256" key="13">
    <source>
        <dbReference type="PIRSR" id="PIRSR602481-2"/>
    </source>
</evidence>
<evidence type="ECO:0000256" key="4">
    <source>
        <dbReference type="ARBA" id="ARBA00020910"/>
    </source>
</evidence>